<dbReference type="Proteomes" id="UP001597380">
    <property type="component" value="Unassembled WGS sequence"/>
</dbReference>
<gene>
    <name evidence="1" type="ORF">ACFSJ3_00280</name>
</gene>
<keyword evidence="2" id="KW-1185">Reference proteome</keyword>
<evidence type="ECO:0000313" key="2">
    <source>
        <dbReference type="Proteomes" id="UP001597380"/>
    </source>
</evidence>
<reference evidence="2" key="1">
    <citation type="journal article" date="2019" name="Int. J. Syst. Evol. Microbiol.">
        <title>The Global Catalogue of Microorganisms (GCM) 10K type strain sequencing project: providing services to taxonomists for standard genome sequencing and annotation.</title>
        <authorList>
            <consortium name="The Broad Institute Genomics Platform"/>
            <consortium name="The Broad Institute Genome Sequencing Center for Infectious Disease"/>
            <person name="Wu L."/>
            <person name="Ma J."/>
        </authorList>
    </citation>
    <scope>NUCLEOTIDE SEQUENCE [LARGE SCALE GENOMIC DNA]</scope>
    <source>
        <strain evidence="2">CGMCC 1.10992</strain>
    </source>
</reference>
<dbReference type="EMBL" id="JBHUHT010000003">
    <property type="protein sequence ID" value="MFD2094407.1"/>
    <property type="molecule type" value="Genomic_DNA"/>
</dbReference>
<sequence length="221" mass="24673">MSVFGSRNYKLEDAAQEPVIYLSKLMKLDQHYPFIRSNKDKVLPVLTGVLLYRQLSRFEQNKVLPLAKSLGNEKFLGAIQVLLAQNVANPNWNKWCLSDKELREFFDSNKTVSDLINSWFFTIDPKLEASWIAALIFGVSTTGLKGWIADVSGAGMVKQTAPQVAKQTGLKITKSGVNTAARYFIVVTILASVMKGMSDADMKQARAELLRRGLLTVKDLE</sequence>
<protein>
    <submittedName>
        <fullName evidence="1">Uncharacterized protein</fullName>
    </submittedName>
</protein>
<dbReference type="RefSeq" id="WP_345337762.1">
    <property type="nucleotide sequence ID" value="NZ_BAABLI010000003.1"/>
</dbReference>
<name>A0ABW4XHA1_9GAMM</name>
<evidence type="ECO:0000313" key="1">
    <source>
        <dbReference type="EMBL" id="MFD2094407.1"/>
    </source>
</evidence>
<proteinExistence type="predicted"/>
<comment type="caution">
    <text evidence="1">The sequence shown here is derived from an EMBL/GenBank/DDBJ whole genome shotgun (WGS) entry which is preliminary data.</text>
</comment>
<accession>A0ABW4XHA1</accession>
<organism evidence="1 2">
    <name type="scientific">Corallincola platygyrae</name>
    <dbReference type="NCBI Taxonomy" id="1193278"/>
    <lineage>
        <taxon>Bacteria</taxon>
        <taxon>Pseudomonadati</taxon>
        <taxon>Pseudomonadota</taxon>
        <taxon>Gammaproteobacteria</taxon>
        <taxon>Alteromonadales</taxon>
        <taxon>Psychromonadaceae</taxon>
        <taxon>Corallincola</taxon>
    </lineage>
</organism>